<dbReference type="AlphaFoldDB" id="A0A9N8WIA3"/>
<dbReference type="EMBL" id="CAJVQA010000786">
    <property type="protein sequence ID" value="CAG8490565.1"/>
    <property type="molecule type" value="Genomic_DNA"/>
</dbReference>
<protein>
    <submittedName>
        <fullName evidence="1">15669_t:CDS:1</fullName>
    </submittedName>
</protein>
<name>A0A9N8WIA3_9GLOM</name>
<evidence type="ECO:0000313" key="1">
    <source>
        <dbReference type="EMBL" id="CAG8490565.1"/>
    </source>
</evidence>
<comment type="caution">
    <text evidence="1">The sequence shown here is derived from an EMBL/GenBank/DDBJ whole genome shotgun (WGS) entry which is preliminary data.</text>
</comment>
<gene>
    <name evidence="1" type="ORF">CPELLU_LOCUS1960</name>
</gene>
<evidence type="ECO:0000313" key="2">
    <source>
        <dbReference type="Proteomes" id="UP000789759"/>
    </source>
</evidence>
<sequence>MEDFSLEKEASKHMGDKFEEYFKRLGVKVHYTGFQGSRP</sequence>
<keyword evidence="2" id="KW-1185">Reference proteome</keyword>
<dbReference type="Proteomes" id="UP000789759">
    <property type="component" value="Unassembled WGS sequence"/>
</dbReference>
<organism evidence="1 2">
    <name type="scientific">Cetraspora pellucida</name>
    <dbReference type="NCBI Taxonomy" id="1433469"/>
    <lineage>
        <taxon>Eukaryota</taxon>
        <taxon>Fungi</taxon>
        <taxon>Fungi incertae sedis</taxon>
        <taxon>Mucoromycota</taxon>
        <taxon>Glomeromycotina</taxon>
        <taxon>Glomeromycetes</taxon>
        <taxon>Diversisporales</taxon>
        <taxon>Gigasporaceae</taxon>
        <taxon>Cetraspora</taxon>
    </lineage>
</organism>
<reference evidence="1" key="1">
    <citation type="submission" date="2021-06" db="EMBL/GenBank/DDBJ databases">
        <authorList>
            <person name="Kallberg Y."/>
            <person name="Tangrot J."/>
            <person name="Rosling A."/>
        </authorList>
    </citation>
    <scope>NUCLEOTIDE SEQUENCE</scope>
    <source>
        <strain evidence="1">FL966</strain>
    </source>
</reference>
<accession>A0A9N8WIA3</accession>
<proteinExistence type="predicted"/>